<dbReference type="NCBIfam" id="TIGR04519">
    <property type="entry name" value="MoCo_extend_TAT"/>
    <property type="match status" value="1"/>
</dbReference>
<dbReference type="KEGG" id="paur:FGL86_11105"/>
<dbReference type="AlphaFoldDB" id="A0A5B8SR54"/>
<feature type="domain" description="4Fe-4S ferredoxin-type" evidence="2">
    <location>
        <begin position="770"/>
        <end position="800"/>
    </location>
</feature>
<evidence type="ECO:0000259" key="2">
    <source>
        <dbReference type="PROSITE" id="PS51379"/>
    </source>
</evidence>
<dbReference type="PANTHER" id="PTHR42783:SF3">
    <property type="entry name" value="GLUTAMATE SYNTHASE [NADPH] SMALL CHAIN-RELATED"/>
    <property type="match status" value="1"/>
</dbReference>
<dbReference type="InterPro" id="IPR017896">
    <property type="entry name" value="4Fe4S_Fe-S-bd"/>
</dbReference>
<dbReference type="Gene3D" id="3.40.228.10">
    <property type="entry name" value="Dimethylsulfoxide Reductase, domain 2"/>
    <property type="match status" value="1"/>
</dbReference>
<feature type="domain" description="4Fe-4S ferredoxin-type" evidence="2">
    <location>
        <begin position="857"/>
        <end position="886"/>
    </location>
</feature>
<dbReference type="Gene3D" id="3.30.70.20">
    <property type="match status" value="2"/>
</dbReference>
<proteinExistence type="predicted"/>
<evidence type="ECO:0000256" key="1">
    <source>
        <dbReference type="SAM" id="MobiDB-lite"/>
    </source>
</evidence>
<name>A0A5B8SR54_9GAMM</name>
<dbReference type="CDD" id="cd10551">
    <property type="entry name" value="PsrB"/>
    <property type="match status" value="1"/>
</dbReference>
<keyword evidence="4" id="KW-1185">Reference proteome</keyword>
<evidence type="ECO:0000313" key="3">
    <source>
        <dbReference type="EMBL" id="QEA39572.1"/>
    </source>
</evidence>
<dbReference type="OrthoDB" id="9779457at2"/>
<accession>A0A5B8SR54</accession>
<organism evidence="3 4">
    <name type="scientific">Pistricoccus aurantiacus</name>
    <dbReference type="NCBI Taxonomy" id="1883414"/>
    <lineage>
        <taxon>Bacteria</taxon>
        <taxon>Pseudomonadati</taxon>
        <taxon>Pseudomonadota</taxon>
        <taxon>Gammaproteobacteria</taxon>
        <taxon>Oceanospirillales</taxon>
        <taxon>Halomonadaceae</taxon>
        <taxon>Pistricoccus</taxon>
    </lineage>
</organism>
<dbReference type="Gene3D" id="2.40.40.20">
    <property type="match status" value="1"/>
</dbReference>
<dbReference type="PANTHER" id="PTHR42783">
    <property type="entry name" value="GLUTAMATE SYNTHASE [NADPH] SMALL CHAIN"/>
    <property type="match status" value="1"/>
</dbReference>
<dbReference type="Proteomes" id="UP000321272">
    <property type="component" value="Chromosome"/>
</dbReference>
<dbReference type="Gene3D" id="3.40.50.740">
    <property type="match status" value="1"/>
</dbReference>
<dbReference type="EMBL" id="CP042382">
    <property type="protein sequence ID" value="QEA39572.1"/>
    <property type="molecule type" value="Genomic_DNA"/>
</dbReference>
<feature type="region of interest" description="Disordered" evidence="1">
    <location>
        <begin position="1003"/>
        <end position="1042"/>
    </location>
</feature>
<gene>
    <name evidence="3" type="ORF">FGL86_11105</name>
</gene>
<dbReference type="SUPFAM" id="SSF50692">
    <property type="entry name" value="ADC-like"/>
    <property type="match status" value="1"/>
</dbReference>
<dbReference type="InterPro" id="IPR030948">
    <property type="entry name" value="TAT_var_transloc_signal_dom"/>
</dbReference>
<reference evidence="3 4" key="1">
    <citation type="submission" date="2019-06" db="EMBL/GenBank/DDBJ databases">
        <title>Genome analyses of bacteria isolated from kimchi.</title>
        <authorList>
            <person name="Lee S."/>
            <person name="Ahn S."/>
            <person name="Roh S."/>
        </authorList>
    </citation>
    <scope>NUCLEOTIDE SEQUENCE [LARGE SCALE GENOMIC DNA]</scope>
    <source>
        <strain evidence="3 4">CBA4606</strain>
    </source>
</reference>
<dbReference type="SUPFAM" id="SSF54862">
    <property type="entry name" value="4Fe-4S ferredoxins"/>
    <property type="match status" value="1"/>
</dbReference>
<evidence type="ECO:0000313" key="4">
    <source>
        <dbReference type="Proteomes" id="UP000321272"/>
    </source>
</evidence>
<dbReference type="SUPFAM" id="SSF53706">
    <property type="entry name" value="Formate dehydrogenase/DMSO reductase, domains 1-3"/>
    <property type="match status" value="1"/>
</dbReference>
<dbReference type="Pfam" id="PF12838">
    <property type="entry name" value="Fer4_7"/>
    <property type="match status" value="1"/>
</dbReference>
<dbReference type="CDD" id="cd02784">
    <property type="entry name" value="MopB_CT_PHLH"/>
    <property type="match status" value="1"/>
</dbReference>
<sequence>MSSLSAQYWQRIRQELDGQRGADYWRSVEELAEDPAFTAFLEGEFPSHRGLWAAPIDRRRVLKLMAASLALGGLTACDSQPQERLVPYVNLPEGLVPGMPRYYATSHLIDGYAQGLLAQSREGRPIKLEGNPEHPATLGACDSLSQASILSLYDPDRQGAVTHKNKTSSFSAFLGDLIQQQQRWDANGGEGLAFLTAPWTSPSEAQRVKWLKERWPRARWYRYSPVDRSHVYTASRWLFGSAREPIYRFDRARVVLSLDADFLQAQPGFLRYAHDFAKQRRPRDSASPRETNELLRLYAIESTPSITGSMAEHHQGLSQPRIVDAARQLAGALGLDVTAPNDSPLPRQWLDALVKDLRDQGSAALVVPGDQQPPEVHAIAQAINATLGAFGSTVAFIEPVDASYSQDPLDELVNAMHAGKVHSLVMMGVNPAYSAPAELGFANACEQVDWRIHWGETHNETARLCHWHIPATHPLETWGDARAFDGTLSLLQPLIEPLHGGKTALQFLAALQEGTDQDARTLLREHWEILHVEPGENSGANIAGENFDAFWNASLHQGFVPDSAFELKQVSLANTWQDQLPMPTKAPEGLTLQLRPDPSLWDGSVANNAWLQELPRPLTKVTWSTPLLIAPALAERQELANGDILRISVGERSLEAPVYVLPGMPEDAVTLPLGGGRTRAGRVAEGIGVNAFRLQPRNGAWAMAATLEKTGGRHPLATTQNHNAIEGRDLIRAASLDTYRDNPRFAQHETPSESLYPEPWPAPREADHAWGMSIDLSACIGCNACVTACQAENNIPVVGEEEVRKGREMHWIRIDRYFKGPLDGPEMVFQPVTCMHCENAPCEYVCPVGATQHNANGLNEMIYNRCVGTRYCSQNCPYKVRRFNWLDYTHGATGHRTPQPAYNPEVTVRSRGVMEKCTYCVQRISRERITADVENRELKDGDIQTACQQSCPTQAIVFGDLKDPDSQISRLHAHPLDYGMLAHLNVRPRTHYLAAVRDPNPALMEKGPSSGQAEVGIYTPDKQSAERASPVFFRQTAKGRLS</sequence>
<protein>
    <submittedName>
        <fullName evidence="3">4Fe-4S dicluster domain-containing protein</fullName>
    </submittedName>
</protein>
<feature type="domain" description="4Fe-4S ferredoxin-type" evidence="2">
    <location>
        <begin position="825"/>
        <end position="856"/>
    </location>
</feature>
<dbReference type="InterPro" id="IPR009010">
    <property type="entry name" value="Asp_de-COase-like_dom_sf"/>
</dbReference>
<dbReference type="RefSeq" id="WP_147184623.1">
    <property type="nucleotide sequence ID" value="NZ_CP042382.1"/>
</dbReference>
<dbReference type="PROSITE" id="PS51379">
    <property type="entry name" value="4FE4S_FER_2"/>
    <property type="match status" value="3"/>
</dbReference>